<dbReference type="InterPro" id="IPR011761">
    <property type="entry name" value="ATP-grasp"/>
</dbReference>
<dbReference type="InterPro" id="IPR000182">
    <property type="entry name" value="GNAT_dom"/>
</dbReference>
<sequence>MPTDLTPGHRGARRRLLSDGAAVTVRRLGPEDRDTVARLHAGLPLADRYLRFFGVSTEHIDELADRVVSPEWTAVGAFEGDRLIGVAHYYRAPGQAHPEVAVAVAHEHQHRGCGTVLLEELVGIARAAGITRLDADVLAINHDMTEVLDHLGLTVRSRRAYDVREVTLVVPPAGTTAAAERFADAVLDRATTAEVAGLRPVLRPRSVAVIGAGHRPTSVGRLILRRIVECGFTGCVEVVARNSAAVAGIPARCSVDDLPDGIDLAVICVPAPAVVDVARRCGERGVRALLVISSGIDEPDELLRVAARYGMRVVGPNCLGLSNTEPDVRLQATFGPIADPGCVGLATQSGGVAIALIDTLNRLGLGLSTSVSLGDGIDVGAADLAAWWLADERTRAAVLYLESMPDPRTLARHLRRLAARVPVIAIRPAGSAAAERAAAAHTAARAAPRAHREALLRQSGVIVLDDLDDVPGLLALHIWQPAVAGRRVAILSNAAGLGVLAADACADAGLDVPTLSEATQEVLTACLPAGAVVTNPVDATATVAPQAFADAVDALLAAPEVDAVLALGVATAEGDPLAGCEPRTVGEGKPLVLVRPSTGVVVTRHRLGGRDVPVFTEAADAARALATAARRTRWLRTDHHRVLDAPPEVQEEPVRDAVRTALATRPEGGWLPAAAALAIGRAAGLPLCPTSIVQSAQQVEEVRRELGVPVVVKPDVDGLTGCGGVHLNLDGRPAIRAAVRDLRDRFGTDLTGIVVQPMLAPGLELLVGAVRDPEFGPVLTVGLGGASADLVDDRAYCTVPPETAELDHLLDDLRCAPRLLARPDSAEVVAAVRDTAARVAWLADRFAEIAEIEVAPLVVGPGGAAAVDLRIRVTPVSGIATNADPVRAFRP</sequence>
<dbReference type="InterPro" id="IPR013815">
    <property type="entry name" value="ATP_grasp_subdomain_1"/>
</dbReference>
<evidence type="ECO:0000259" key="2">
    <source>
        <dbReference type="PROSITE" id="PS50975"/>
    </source>
</evidence>
<dbReference type="GO" id="GO:0043758">
    <property type="term" value="F:acetate-CoA ligase (ADP-forming) activity"/>
    <property type="evidence" value="ECO:0007669"/>
    <property type="project" value="InterPro"/>
</dbReference>
<dbReference type="Gene3D" id="3.30.1490.20">
    <property type="entry name" value="ATP-grasp fold, A domain"/>
    <property type="match status" value="1"/>
</dbReference>
<evidence type="ECO:0000259" key="3">
    <source>
        <dbReference type="PROSITE" id="PS51186"/>
    </source>
</evidence>
<dbReference type="Gene3D" id="3.40.50.720">
    <property type="entry name" value="NAD(P)-binding Rossmann-like Domain"/>
    <property type="match status" value="1"/>
</dbReference>
<dbReference type="SMART" id="SM00881">
    <property type="entry name" value="CoA_binding"/>
    <property type="match status" value="1"/>
</dbReference>
<dbReference type="AlphaFoldDB" id="A0A1M6V0D7"/>
<accession>A0A1M6V0D7</accession>
<dbReference type="PROSITE" id="PS50975">
    <property type="entry name" value="ATP_GRASP"/>
    <property type="match status" value="1"/>
</dbReference>
<dbReference type="EMBL" id="FRAP01000011">
    <property type="protein sequence ID" value="SHK74977.1"/>
    <property type="molecule type" value="Genomic_DNA"/>
</dbReference>
<dbReference type="Gene3D" id="3.40.630.30">
    <property type="match status" value="1"/>
</dbReference>
<feature type="domain" description="N-acetyltransferase" evidence="3">
    <location>
        <begin position="23"/>
        <end position="173"/>
    </location>
</feature>
<name>A0A1M6V0D7_PSETH</name>
<feature type="domain" description="ATP-grasp" evidence="2">
    <location>
        <begin position="677"/>
        <end position="723"/>
    </location>
</feature>
<dbReference type="PROSITE" id="PS51186">
    <property type="entry name" value="GNAT"/>
    <property type="match status" value="1"/>
</dbReference>
<dbReference type="STRING" id="1848.SAMN05443637_111123"/>
<proteinExistence type="predicted"/>
<dbReference type="InterPro" id="IPR032875">
    <property type="entry name" value="Succ_CoA_lig_flav_dom"/>
</dbReference>
<dbReference type="GO" id="GO:0046872">
    <property type="term" value="F:metal ion binding"/>
    <property type="evidence" value="ECO:0007669"/>
    <property type="project" value="InterPro"/>
</dbReference>
<dbReference type="InterPro" id="IPR036291">
    <property type="entry name" value="NAD(P)-bd_dom_sf"/>
</dbReference>
<dbReference type="GO" id="GO:0005524">
    <property type="term" value="F:ATP binding"/>
    <property type="evidence" value="ECO:0007669"/>
    <property type="project" value="UniProtKB-UniRule"/>
</dbReference>
<dbReference type="PANTHER" id="PTHR42793">
    <property type="entry name" value="COA BINDING DOMAIN CONTAINING PROTEIN"/>
    <property type="match status" value="1"/>
</dbReference>
<reference evidence="4 5" key="1">
    <citation type="submission" date="2016-11" db="EMBL/GenBank/DDBJ databases">
        <authorList>
            <person name="Jaros S."/>
            <person name="Januszkiewicz K."/>
            <person name="Wedrychowicz H."/>
        </authorList>
    </citation>
    <scope>NUCLEOTIDE SEQUENCE [LARGE SCALE GENOMIC DNA]</scope>
    <source>
        <strain evidence="4 5">DSM 43832</strain>
    </source>
</reference>
<dbReference type="CDD" id="cd04301">
    <property type="entry name" value="NAT_SF"/>
    <property type="match status" value="1"/>
</dbReference>
<dbReference type="Pfam" id="PF13549">
    <property type="entry name" value="ATP-grasp_5"/>
    <property type="match status" value="1"/>
</dbReference>
<protein>
    <submittedName>
        <fullName evidence="4">Acyl-CoA synthetase (NDP forming)</fullName>
    </submittedName>
</protein>
<dbReference type="InterPro" id="IPR043938">
    <property type="entry name" value="Ligase_CoA_dom"/>
</dbReference>
<dbReference type="SUPFAM" id="SSF56059">
    <property type="entry name" value="Glutathione synthetase ATP-binding domain-like"/>
    <property type="match status" value="1"/>
</dbReference>
<dbReference type="SUPFAM" id="SSF52210">
    <property type="entry name" value="Succinyl-CoA synthetase domains"/>
    <property type="match status" value="2"/>
</dbReference>
<dbReference type="Pfam" id="PF19045">
    <property type="entry name" value="Ligase_CoA_2"/>
    <property type="match status" value="1"/>
</dbReference>
<evidence type="ECO:0000313" key="4">
    <source>
        <dbReference type="EMBL" id="SHK74977.1"/>
    </source>
</evidence>
<organism evidence="4 5">
    <name type="scientific">Pseudonocardia thermophila</name>
    <dbReference type="NCBI Taxonomy" id="1848"/>
    <lineage>
        <taxon>Bacteria</taxon>
        <taxon>Bacillati</taxon>
        <taxon>Actinomycetota</taxon>
        <taxon>Actinomycetes</taxon>
        <taxon>Pseudonocardiales</taxon>
        <taxon>Pseudonocardiaceae</taxon>
        <taxon>Pseudonocardia</taxon>
    </lineage>
</organism>
<dbReference type="InterPro" id="IPR016181">
    <property type="entry name" value="Acyl_CoA_acyltransferase"/>
</dbReference>
<keyword evidence="5" id="KW-1185">Reference proteome</keyword>
<dbReference type="InterPro" id="IPR016102">
    <property type="entry name" value="Succinyl-CoA_synth-like"/>
</dbReference>
<evidence type="ECO:0000313" key="5">
    <source>
        <dbReference type="Proteomes" id="UP000184363"/>
    </source>
</evidence>
<dbReference type="OrthoDB" id="190266at2"/>
<dbReference type="Proteomes" id="UP000184363">
    <property type="component" value="Unassembled WGS sequence"/>
</dbReference>
<dbReference type="Gene3D" id="3.40.50.261">
    <property type="entry name" value="Succinyl-CoA synthetase domains"/>
    <property type="match status" value="2"/>
</dbReference>
<dbReference type="GO" id="GO:0016747">
    <property type="term" value="F:acyltransferase activity, transferring groups other than amino-acyl groups"/>
    <property type="evidence" value="ECO:0007669"/>
    <property type="project" value="InterPro"/>
</dbReference>
<dbReference type="InterPro" id="IPR003781">
    <property type="entry name" value="CoA-bd"/>
</dbReference>
<keyword evidence="1" id="KW-0547">Nucleotide-binding</keyword>
<dbReference type="SUPFAM" id="SSF55729">
    <property type="entry name" value="Acyl-CoA N-acyltransferases (Nat)"/>
    <property type="match status" value="1"/>
</dbReference>
<dbReference type="Gene3D" id="3.30.470.20">
    <property type="entry name" value="ATP-grasp fold, B domain"/>
    <property type="match status" value="1"/>
</dbReference>
<dbReference type="RefSeq" id="WP_073457834.1">
    <property type="nucleotide sequence ID" value="NZ_FRAP01000011.1"/>
</dbReference>
<dbReference type="Pfam" id="PF13607">
    <property type="entry name" value="Succ_CoA_lig"/>
    <property type="match status" value="1"/>
</dbReference>
<evidence type="ECO:0000256" key="1">
    <source>
        <dbReference type="PROSITE-ProRule" id="PRU00409"/>
    </source>
</evidence>
<dbReference type="SUPFAM" id="SSF51735">
    <property type="entry name" value="NAD(P)-binding Rossmann-fold domains"/>
    <property type="match status" value="1"/>
</dbReference>
<gene>
    <name evidence="4" type="ORF">SAMN05443637_111123</name>
</gene>
<dbReference type="Pfam" id="PF00583">
    <property type="entry name" value="Acetyltransf_1"/>
    <property type="match status" value="1"/>
</dbReference>
<dbReference type="Pfam" id="PF13380">
    <property type="entry name" value="CoA_binding_2"/>
    <property type="match status" value="1"/>
</dbReference>
<dbReference type="PANTHER" id="PTHR42793:SF1">
    <property type="entry name" value="PEPTIDYL-LYSINE N-ACETYLTRANSFERASE PATZ"/>
    <property type="match status" value="1"/>
</dbReference>
<keyword evidence="1" id="KW-0067">ATP-binding</keyword>